<gene>
    <name evidence="1" type="ORF">Maes01_01648</name>
</gene>
<reference evidence="1 2" key="1">
    <citation type="submission" date="2024-02" db="EMBL/GenBank/DDBJ databases">
        <title>Microbulbifer aestuariivivens NBRC 112533.</title>
        <authorList>
            <person name="Ichikawa N."/>
            <person name="Katano-Makiyama Y."/>
            <person name="Hidaka K."/>
        </authorList>
    </citation>
    <scope>NUCLEOTIDE SEQUENCE [LARGE SCALE GENOMIC DNA]</scope>
    <source>
        <strain evidence="1 2">NBRC 112533</strain>
    </source>
</reference>
<protein>
    <recommendedName>
        <fullName evidence="3">Lipase modulator</fullName>
    </recommendedName>
</protein>
<keyword evidence="2" id="KW-1185">Reference proteome</keyword>
<evidence type="ECO:0000313" key="1">
    <source>
        <dbReference type="EMBL" id="GAA5525088.1"/>
    </source>
</evidence>
<dbReference type="RefSeq" id="WP_345550495.1">
    <property type="nucleotide sequence ID" value="NZ_BAABRT010000011.1"/>
</dbReference>
<sequence length="226" mass="25658">MHKMRNRLALGALMLAMMAAVLFYVTGMVLPDTDPTSAHNGSAHTLQQTEYNEGEPEAIANTVGDLLEPGVIFEDALSALLQDPRVEKYLSREADKKALRSYFAGEPGALSDREAWELIERIENEGRVIAYEGLAIKLAWLERNSGSKAEYDERAAAIIAEYRQRAHRQLQAYDPYREVPGFARYKEMEVEILREVQQMASFPDGLSRQEYLRQRLQTAREEAYGN</sequence>
<comment type="caution">
    <text evidence="1">The sequence shown here is derived from an EMBL/GenBank/DDBJ whole genome shotgun (WGS) entry which is preliminary data.</text>
</comment>
<dbReference type="EMBL" id="BAABRT010000011">
    <property type="protein sequence ID" value="GAA5525088.1"/>
    <property type="molecule type" value="Genomic_DNA"/>
</dbReference>
<evidence type="ECO:0000313" key="2">
    <source>
        <dbReference type="Proteomes" id="UP001408594"/>
    </source>
</evidence>
<accession>A0ABP9WR90</accession>
<dbReference type="Proteomes" id="UP001408594">
    <property type="component" value="Unassembled WGS sequence"/>
</dbReference>
<proteinExistence type="predicted"/>
<organism evidence="1 2">
    <name type="scientific">Microbulbifer aestuariivivens</name>
    <dbReference type="NCBI Taxonomy" id="1908308"/>
    <lineage>
        <taxon>Bacteria</taxon>
        <taxon>Pseudomonadati</taxon>
        <taxon>Pseudomonadota</taxon>
        <taxon>Gammaproteobacteria</taxon>
        <taxon>Cellvibrionales</taxon>
        <taxon>Microbulbiferaceae</taxon>
        <taxon>Microbulbifer</taxon>
    </lineage>
</organism>
<evidence type="ECO:0008006" key="3">
    <source>
        <dbReference type="Google" id="ProtNLM"/>
    </source>
</evidence>
<name>A0ABP9WR90_9GAMM</name>